<dbReference type="InterPro" id="IPR015126">
    <property type="entry name" value="Mu_I-gamma"/>
</dbReference>
<dbReference type="Proteomes" id="UP000228751">
    <property type="component" value="Unassembled WGS sequence"/>
</dbReference>
<accession>A0A2G4REG0</accession>
<comment type="caution">
    <text evidence="2">The sequence shown here is derived from an EMBL/GenBank/DDBJ whole genome shotgun (WGS) entry which is preliminary data.</text>
</comment>
<dbReference type="RefSeq" id="WP_272867652.1">
    <property type="nucleotide sequence ID" value="NZ_PEBQ01000044.1"/>
</dbReference>
<evidence type="ECO:0000313" key="3">
    <source>
        <dbReference type="Proteomes" id="UP000228751"/>
    </source>
</evidence>
<evidence type="ECO:0000259" key="1">
    <source>
        <dbReference type="Pfam" id="PF09039"/>
    </source>
</evidence>
<sequence length="133" mass="15435">MRQTKPLITSVSEDVWSRASHRHALLRGLLEENQRNHLSVKLVASDLGISVQHTYRLLKKLREEQTTASLLPLPRGPRVGNRRLAVNIEKIIEEVIKKIYFKREKPTLKQVHRYIECECQKSGFNVPSMKAVR</sequence>
<keyword evidence="3" id="KW-1185">Reference proteome</keyword>
<name>A0A2G4REG0_9PROT</name>
<feature type="domain" description="Mu DNA binding I gamma subdomain" evidence="1">
    <location>
        <begin position="87"/>
        <end position="132"/>
    </location>
</feature>
<dbReference type="EMBL" id="PEBQ01000044">
    <property type="protein sequence ID" value="PHY94963.1"/>
    <property type="molecule type" value="Genomic_DNA"/>
</dbReference>
<feature type="non-terminal residue" evidence="2">
    <location>
        <position position="133"/>
    </location>
</feature>
<dbReference type="AlphaFoldDB" id="A0A2G4REG0"/>
<organism evidence="2 3">
    <name type="scientific">Acetobacter pomorum</name>
    <dbReference type="NCBI Taxonomy" id="65959"/>
    <lineage>
        <taxon>Bacteria</taxon>
        <taxon>Pseudomonadati</taxon>
        <taxon>Pseudomonadota</taxon>
        <taxon>Alphaproteobacteria</taxon>
        <taxon>Acetobacterales</taxon>
        <taxon>Acetobacteraceae</taxon>
        <taxon>Acetobacter</taxon>
    </lineage>
</organism>
<proteinExistence type="predicted"/>
<dbReference type="Pfam" id="PF09039">
    <property type="entry name" value="HTH_Tnp_Mu_2"/>
    <property type="match status" value="1"/>
</dbReference>
<evidence type="ECO:0000313" key="2">
    <source>
        <dbReference type="EMBL" id="PHY94963.1"/>
    </source>
</evidence>
<reference evidence="2 3" key="1">
    <citation type="submission" date="2017-10" db="EMBL/GenBank/DDBJ databases">
        <title>Genomic analysis of the genus Acetobacter.</title>
        <authorList>
            <person name="Kim K.H."/>
            <person name="Chun B.H."/>
            <person name="Son A.R."/>
            <person name="Jeon C.O."/>
        </authorList>
    </citation>
    <scope>NUCLEOTIDE SEQUENCE [LARGE SCALE GENOMIC DNA]</scope>
    <source>
        <strain evidence="2 3">LHT 2458</strain>
    </source>
</reference>
<protein>
    <submittedName>
        <fullName evidence="2">Integrase</fullName>
    </submittedName>
</protein>
<gene>
    <name evidence="2" type="ORF">CSR02_03510</name>
</gene>